<proteinExistence type="predicted"/>
<protein>
    <submittedName>
        <fullName evidence="3">Transposase</fullName>
    </submittedName>
</protein>
<dbReference type="GO" id="GO:0003676">
    <property type="term" value="F:nucleic acid binding"/>
    <property type="evidence" value="ECO:0007669"/>
    <property type="project" value="InterPro"/>
</dbReference>
<dbReference type="InterPro" id="IPR055247">
    <property type="entry name" value="InsJ-like_HTH"/>
</dbReference>
<dbReference type="GO" id="GO:0015074">
    <property type="term" value="P:DNA integration"/>
    <property type="evidence" value="ECO:0007669"/>
    <property type="project" value="InterPro"/>
</dbReference>
<feature type="domain" description="Integrase catalytic" evidence="2">
    <location>
        <begin position="135"/>
        <end position="308"/>
    </location>
</feature>
<dbReference type="InterPro" id="IPR036397">
    <property type="entry name" value="RNaseH_sf"/>
</dbReference>
<dbReference type="NCBIfam" id="NF033594">
    <property type="entry name" value="transpos_ISNCY_2"/>
    <property type="match status" value="1"/>
</dbReference>
<evidence type="ECO:0000259" key="2">
    <source>
        <dbReference type="PROSITE" id="PS50994"/>
    </source>
</evidence>
<dbReference type="PANTHER" id="PTHR35004">
    <property type="entry name" value="TRANSPOSASE RV3428C-RELATED"/>
    <property type="match status" value="1"/>
</dbReference>
<dbReference type="Gene3D" id="3.30.420.10">
    <property type="entry name" value="Ribonuclease H-like superfamily/Ribonuclease H"/>
    <property type="match status" value="1"/>
</dbReference>
<dbReference type="Proteomes" id="UP000199245">
    <property type="component" value="Unassembled WGS sequence"/>
</dbReference>
<sequence length="450" mass="50592">MGTASIHEGVRRMRFSDLLDRTEAKELTQEAASEVLGISVRTFQRWAERYEAEGDDGLVDRRLGRRSPRRAPEEELERMLALYRDKYADFTVKHFHEQMQKRHDYVLGYTVTKLALHAAGLVRKAPKRSAHRKKRPRRPLRGMLLHQDGSRHVWIEGLPARDLIVTMDDATSEVYSMVLVEEEGTASTFQALREVIGEHGLFCALYTDRGSHYFLTPKAGEKVSKTQQTQVGRALSHLGIEHIAAYSPQARGRSERVFGTLQDRLPKELRLAGITTVEAANAWLKAHYIPGHNAAFAIKPEQEGSAFVADRHEAWREALCVIEERTVANDNTVAWNGRRLQLPESRLRPHFVKALVRLHEYPDGTVSVFLGPHRLARFAPDGQQISPDAPQPGGVLGAVKDKPWRARKRASLTAPARAAVEKARVGTEKRASSRTKKLTHRAKTATTAVA</sequence>
<name>A0A1G7R485_9BRAD</name>
<dbReference type="InterPro" id="IPR009057">
    <property type="entry name" value="Homeodomain-like_sf"/>
</dbReference>
<evidence type="ECO:0000313" key="4">
    <source>
        <dbReference type="Proteomes" id="UP000199245"/>
    </source>
</evidence>
<feature type="region of interest" description="Disordered" evidence="1">
    <location>
        <begin position="406"/>
        <end position="450"/>
    </location>
</feature>
<dbReference type="Pfam" id="PF13518">
    <property type="entry name" value="HTH_28"/>
    <property type="match status" value="1"/>
</dbReference>
<evidence type="ECO:0000256" key="1">
    <source>
        <dbReference type="SAM" id="MobiDB-lite"/>
    </source>
</evidence>
<feature type="compositionally biased region" description="Basic and acidic residues" evidence="1">
    <location>
        <begin position="419"/>
        <end position="431"/>
    </location>
</feature>
<gene>
    <name evidence="3" type="ORF">SAMN05216337_11191</name>
</gene>
<accession>A0A1G7R485</accession>
<dbReference type="SUPFAM" id="SSF53098">
    <property type="entry name" value="Ribonuclease H-like"/>
    <property type="match status" value="1"/>
</dbReference>
<feature type="compositionally biased region" description="Basic residues" evidence="1">
    <location>
        <begin position="432"/>
        <end position="443"/>
    </location>
</feature>
<evidence type="ECO:0000313" key="3">
    <source>
        <dbReference type="EMBL" id="SDG05524.1"/>
    </source>
</evidence>
<dbReference type="SUPFAM" id="SSF46689">
    <property type="entry name" value="Homeodomain-like"/>
    <property type="match status" value="1"/>
</dbReference>
<dbReference type="InterPro" id="IPR047797">
    <property type="entry name" value="ISNCY_transpos"/>
</dbReference>
<dbReference type="InterPro" id="IPR001584">
    <property type="entry name" value="Integrase_cat-core"/>
</dbReference>
<dbReference type="PROSITE" id="PS50994">
    <property type="entry name" value="INTEGRASE"/>
    <property type="match status" value="1"/>
</dbReference>
<organism evidence="3 4">
    <name type="scientific">Bradyrhizobium brasilense</name>
    <dbReference type="NCBI Taxonomy" id="1419277"/>
    <lineage>
        <taxon>Bacteria</taxon>
        <taxon>Pseudomonadati</taxon>
        <taxon>Pseudomonadota</taxon>
        <taxon>Alphaproteobacteria</taxon>
        <taxon>Hyphomicrobiales</taxon>
        <taxon>Nitrobacteraceae</taxon>
        <taxon>Bradyrhizobium</taxon>
    </lineage>
</organism>
<dbReference type="AlphaFoldDB" id="A0A1G7R485"/>
<dbReference type="EMBL" id="FMZW01000119">
    <property type="protein sequence ID" value="SDG05524.1"/>
    <property type="molecule type" value="Genomic_DNA"/>
</dbReference>
<dbReference type="PANTHER" id="PTHR35004:SF7">
    <property type="entry name" value="INTEGRASE PROTEIN"/>
    <property type="match status" value="1"/>
</dbReference>
<reference evidence="3 4" key="1">
    <citation type="submission" date="2016-10" db="EMBL/GenBank/DDBJ databases">
        <authorList>
            <person name="de Groot N.N."/>
        </authorList>
    </citation>
    <scope>NUCLEOTIDE SEQUENCE [LARGE SCALE GENOMIC DNA]</scope>
    <source>
        <strain evidence="3 4">R5</strain>
    </source>
</reference>
<dbReference type="InterPro" id="IPR012337">
    <property type="entry name" value="RNaseH-like_sf"/>
</dbReference>